<feature type="region of interest" description="Disordered" evidence="3">
    <location>
        <begin position="372"/>
        <end position="410"/>
    </location>
</feature>
<evidence type="ECO:0000313" key="9">
    <source>
        <dbReference type="Proteomes" id="UP000249700"/>
    </source>
</evidence>
<keyword evidence="4" id="KW-1133">Transmembrane helix</keyword>
<gene>
    <name evidence="8" type="ORF">BCL93_102263</name>
</gene>
<keyword evidence="2" id="KW-0175">Coiled coil</keyword>
<comment type="caution">
    <text evidence="8">The sequence shown here is derived from an EMBL/GenBank/DDBJ whole genome shotgun (WGS) entry which is preliminary data.</text>
</comment>
<dbReference type="InterPro" id="IPR058624">
    <property type="entry name" value="MdtA-like_HH"/>
</dbReference>
<comment type="similarity">
    <text evidence="1">Belongs to the membrane fusion protein (MFP) (TC 8.A.1) family.</text>
</comment>
<proteinExistence type="inferred from homology"/>
<dbReference type="Pfam" id="PF25876">
    <property type="entry name" value="HH_MFP_RND"/>
    <property type="match status" value="1"/>
</dbReference>
<evidence type="ECO:0000259" key="5">
    <source>
        <dbReference type="Pfam" id="PF25876"/>
    </source>
</evidence>
<feature type="domain" description="Multidrug resistance protein MdtA-like barrel-sandwich hybrid" evidence="6">
    <location>
        <begin position="82"/>
        <end position="269"/>
    </location>
</feature>
<feature type="compositionally biased region" description="Basic and acidic residues" evidence="3">
    <location>
        <begin position="1"/>
        <end position="35"/>
    </location>
</feature>
<feature type="compositionally biased region" description="Basic and acidic residues" evidence="3">
    <location>
        <begin position="375"/>
        <end position="386"/>
    </location>
</feature>
<dbReference type="InterPro" id="IPR058792">
    <property type="entry name" value="Beta-barrel_RND_2"/>
</dbReference>
<dbReference type="AlphaFoldDB" id="A0A328XWP3"/>
<feature type="coiled-coil region" evidence="2">
    <location>
        <begin position="136"/>
        <end position="170"/>
    </location>
</feature>
<reference evidence="8 9" key="1">
    <citation type="submission" date="2018-06" db="EMBL/GenBank/DDBJ databases">
        <title>Comparative analysis of microorganisms from saline springs in Andes Mountain Range, Colombia.</title>
        <authorList>
            <person name="Rubin E."/>
        </authorList>
    </citation>
    <scope>NUCLEOTIDE SEQUENCE [LARGE SCALE GENOMIC DNA]</scope>
    <source>
        <strain evidence="8 9">USBA-857</strain>
    </source>
</reference>
<feature type="domain" description="Multidrug resistance protein MdtA-like alpha-helical hairpin" evidence="5">
    <location>
        <begin position="150"/>
        <end position="217"/>
    </location>
</feature>
<dbReference type="InterPro" id="IPR058625">
    <property type="entry name" value="MdtA-like_BSH"/>
</dbReference>
<dbReference type="Pfam" id="PF25954">
    <property type="entry name" value="Beta-barrel_RND_2"/>
    <property type="match status" value="1"/>
</dbReference>
<feature type="transmembrane region" description="Helical" evidence="4">
    <location>
        <begin position="44"/>
        <end position="64"/>
    </location>
</feature>
<feature type="domain" description="CusB-like beta-barrel" evidence="7">
    <location>
        <begin position="285"/>
        <end position="326"/>
    </location>
</feature>
<accession>A0A328XWP3</accession>
<evidence type="ECO:0000256" key="2">
    <source>
        <dbReference type="SAM" id="Coils"/>
    </source>
</evidence>
<feature type="region of interest" description="Disordered" evidence="3">
    <location>
        <begin position="1"/>
        <end position="39"/>
    </location>
</feature>
<dbReference type="PANTHER" id="PTHR30386">
    <property type="entry name" value="MEMBRANE FUSION SUBUNIT OF EMRAB-TOLC MULTIDRUG EFFLUX PUMP"/>
    <property type="match status" value="1"/>
</dbReference>
<dbReference type="Gene3D" id="1.10.287.470">
    <property type="entry name" value="Helix hairpin bin"/>
    <property type="match status" value="2"/>
</dbReference>
<name>A0A328XWP3_9GAMM</name>
<evidence type="ECO:0000256" key="4">
    <source>
        <dbReference type="SAM" id="Phobius"/>
    </source>
</evidence>
<evidence type="ECO:0000259" key="7">
    <source>
        <dbReference type="Pfam" id="PF25954"/>
    </source>
</evidence>
<dbReference type="Gene3D" id="2.40.30.170">
    <property type="match status" value="1"/>
</dbReference>
<organism evidence="8 9">
    <name type="scientific">Onishia taeanensis</name>
    <dbReference type="NCBI Taxonomy" id="284577"/>
    <lineage>
        <taxon>Bacteria</taxon>
        <taxon>Pseudomonadati</taxon>
        <taxon>Pseudomonadota</taxon>
        <taxon>Gammaproteobacteria</taxon>
        <taxon>Oceanospirillales</taxon>
        <taxon>Halomonadaceae</taxon>
        <taxon>Onishia</taxon>
    </lineage>
</organism>
<keyword evidence="4" id="KW-0812">Transmembrane</keyword>
<keyword evidence="4" id="KW-0472">Membrane</keyword>
<sequence>MTSDGKQGETPDEHQREASVADQREASVARPDTRSGGKSSGKMLVALAVLIALAALGWWGVGWWQTGRFMEETDNAYVRTDSVAVRAELSARVAEVAVDDNQTVKQGDLLVRLDAETYRDQVTQAEAQQAVAAASIAQSRRQVDLQQAAIDQANAQIEASQADVDQARQHLERSSSLAANNYGSRQQREDDQAALRVAEANLAKSRAAVVSAQRQLAVAESDVTRAEANLDAANADLDYARHQLDKTRIVAPRDGVVGNLRVEAGTLAQPSLTLLQLVPIESAYVAANFKETQLERIRIGQPVEVHLDAYPDTTFDGVVDSLSPATGTEFSLLPQDNATGNFNKIVQRVPVKIRITGPVESLGQLRAGLSAVPEVDTRDLTPDKGSPDAGGPAKGVAQAADSLSDDQADS</sequence>
<dbReference type="Proteomes" id="UP000249700">
    <property type="component" value="Unassembled WGS sequence"/>
</dbReference>
<protein>
    <submittedName>
        <fullName evidence="8">Membrane fusion protein (Multidrug efflux system)</fullName>
    </submittedName>
</protein>
<dbReference type="Pfam" id="PF25917">
    <property type="entry name" value="BSH_RND"/>
    <property type="match status" value="1"/>
</dbReference>
<evidence type="ECO:0000256" key="3">
    <source>
        <dbReference type="SAM" id="MobiDB-lite"/>
    </source>
</evidence>
<dbReference type="GO" id="GO:0055085">
    <property type="term" value="P:transmembrane transport"/>
    <property type="evidence" value="ECO:0007669"/>
    <property type="project" value="InterPro"/>
</dbReference>
<dbReference type="RefSeq" id="WP_112053834.1">
    <property type="nucleotide sequence ID" value="NZ_QLSX01000002.1"/>
</dbReference>
<feature type="coiled-coil region" evidence="2">
    <location>
        <begin position="195"/>
        <end position="243"/>
    </location>
</feature>
<dbReference type="InterPro" id="IPR050739">
    <property type="entry name" value="MFP"/>
</dbReference>
<dbReference type="OrthoDB" id="9811754at2"/>
<dbReference type="PANTHER" id="PTHR30386:SF24">
    <property type="entry name" value="MULTIDRUG RESISTANCE EFFLUX PUMP"/>
    <property type="match status" value="1"/>
</dbReference>
<evidence type="ECO:0000313" key="8">
    <source>
        <dbReference type="EMBL" id="RAR63524.1"/>
    </source>
</evidence>
<dbReference type="Gene3D" id="2.40.50.100">
    <property type="match status" value="1"/>
</dbReference>
<evidence type="ECO:0000256" key="1">
    <source>
        <dbReference type="ARBA" id="ARBA00009477"/>
    </source>
</evidence>
<evidence type="ECO:0000259" key="6">
    <source>
        <dbReference type="Pfam" id="PF25917"/>
    </source>
</evidence>
<dbReference type="EMBL" id="QLSX01000002">
    <property type="protein sequence ID" value="RAR63524.1"/>
    <property type="molecule type" value="Genomic_DNA"/>
</dbReference>
<dbReference type="SUPFAM" id="SSF111369">
    <property type="entry name" value="HlyD-like secretion proteins"/>
    <property type="match status" value="2"/>
</dbReference>